<protein>
    <submittedName>
        <fullName evidence="1">Uncharacterized protein</fullName>
    </submittedName>
</protein>
<reference evidence="1" key="1">
    <citation type="submission" date="2014-11" db="EMBL/GenBank/DDBJ databases">
        <authorList>
            <person name="Amaro Gonzalez C."/>
        </authorList>
    </citation>
    <scope>NUCLEOTIDE SEQUENCE</scope>
</reference>
<evidence type="ECO:0000313" key="1">
    <source>
        <dbReference type="EMBL" id="JAH84358.1"/>
    </source>
</evidence>
<organism evidence="1">
    <name type="scientific">Anguilla anguilla</name>
    <name type="common">European freshwater eel</name>
    <name type="synonym">Muraena anguilla</name>
    <dbReference type="NCBI Taxonomy" id="7936"/>
    <lineage>
        <taxon>Eukaryota</taxon>
        <taxon>Metazoa</taxon>
        <taxon>Chordata</taxon>
        <taxon>Craniata</taxon>
        <taxon>Vertebrata</taxon>
        <taxon>Euteleostomi</taxon>
        <taxon>Actinopterygii</taxon>
        <taxon>Neopterygii</taxon>
        <taxon>Teleostei</taxon>
        <taxon>Anguilliformes</taxon>
        <taxon>Anguillidae</taxon>
        <taxon>Anguilla</taxon>
    </lineage>
</organism>
<reference evidence="1" key="2">
    <citation type="journal article" date="2015" name="Fish Shellfish Immunol.">
        <title>Early steps in the European eel (Anguilla anguilla)-Vibrio vulnificus interaction in the gills: Role of the RtxA13 toxin.</title>
        <authorList>
            <person name="Callol A."/>
            <person name="Pajuelo D."/>
            <person name="Ebbesson L."/>
            <person name="Teles M."/>
            <person name="MacKenzie S."/>
            <person name="Amaro C."/>
        </authorList>
    </citation>
    <scope>NUCLEOTIDE SEQUENCE</scope>
</reference>
<dbReference type="AlphaFoldDB" id="A0A0E9W4F1"/>
<dbReference type="EMBL" id="GBXM01024219">
    <property type="protein sequence ID" value="JAH84358.1"/>
    <property type="molecule type" value="Transcribed_RNA"/>
</dbReference>
<proteinExistence type="predicted"/>
<sequence length="47" mass="5802">MRLNWRRHEGLLKLWSSATKNKQMYIYSIRMEKHRCPKRRTVGLKSL</sequence>
<name>A0A0E9W4F1_ANGAN</name>
<accession>A0A0E9W4F1</accession>